<dbReference type="SMART" id="SM01118">
    <property type="entry name" value="CYTH"/>
    <property type="match status" value="1"/>
</dbReference>
<dbReference type="InterPro" id="IPR038186">
    <property type="entry name" value="CHAD_dom_sf"/>
</dbReference>
<dbReference type="CDD" id="cd07756">
    <property type="entry name" value="CYTH-like_Pase_CHAD"/>
    <property type="match status" value="1"/>
</dbReference>
<feature type="domain" description="CYTH" evidence="1">
    <location>
        <begin position="4"/>
        <end position="203"/>
    </location>
</feature>
<dbReference type="Proteomes" id="UP000298213">
    <property type="component" value="Unassembled WGS sequence"/>
</dbReference>
<dbReference type="GO" id="GO:0050355">
    <property type="term" value="F:inorganic triphosphate phosphatase activity"/>
    <property type="evidence" value="ECO:0007669"/>
    <property type="project" value="InterPro"/>
</dbReference>
<dbReference type="Pfam" id="PF05235">
    <property type="entry name" value="CHAD"/>
    <property type="match status" value="1"/>
</dbReference>
<dbReference type="PROSITE" id="PS51708">
    <property type="entry name" value="CHAD"/>
    <property type="match status" value="1"/>
</dbReference>
<keyword evidence="4" id="KW-1185">Reference proteome</keyword>
<accession>A0A4Y8ZWA5</accession>
<evidence type="ECO:0000259" key="2">
    <source>
        <dbReference type="PROSITE" id="PS51708"/>
    </source>
</evidence>
<dbReference type="PROSITE" id="PS51707">
    <property type="entry name" value="CYTH"/>
    <property type="match status" value="1"/>
</dbReference>
<dbReference type="SMART" id="SM00880">
    <property type="entry name" value="CHAD"/>
    <property type="match status" value="1"/>
</dbReference>
<dbReference type="InterPro" id="IPR007899">
    <property type="entry name" value="CHAD_dom"/>
</dbReference>
<dbReference type="InterPro" id="IPR039013">
    <property type="entry name" value="YgiF"/>
</dbReference>
<dbReference type="OrthoDB" id="9777271at2"/>
<name>A0A4Y8ZWA5_9SPHN</name>
<dbReference type="GO" id="GO:0046872">
    <property type="term" value="F:metal ion binding"/>
    <property type="evidence" value="ECO:0007669"/>
    <property type="project" value="TreeGrafter"/>
</dbReference>
<dbReference type="Pfam" id="PF01928">
    <property type="entry name" value="CYTH"/>
    <property type="match status" value="1"/>
</dbReference>
<dbReference type="AlphaFoldDB" id="A0A4Y8ZWA5"/>
<dbReference type="InterPro" id="IPR033469">
    <property type="entry name" value="CYTH-like_dom_sf"/>
</dbReference>
<dbReference type="PANTHER" id="PTHR39569:SF1">
    <property type="entry name" value="INORGANIC TRIPHOSPHATASE"/>
    <property type="match status" value="1"/>
</dbReference>
<evidence type="ECO:0000259" key="1">
    <source>
        <dbReference type="PROSITE" id="PS51707"/>
    </source>
</evidence>
<feature type="domain" description="CHAD" evidence="2">
    <location>
        <begin position="217"/>
        <end position="483"/>
    </location>
</feature>
<proteinExistence type="predicted"/>
<reference evidence="3 4" key="1">
    <citation type="submission" date="2019-03" db="EMBL/GenBank/DDBJ databases">
        <title>Genome sequence of Sphingomonas sp. 17J27-24.</title>
        <authorList>
            <person name="Kim M."/>
            <person name="Maeng S."/>
            <person name="Sathiyaraj S."/>
        </authorList>
    </citation>
    <scope>NUCLEOTIDE SEQUENCE [LARGE SCALE GENOMIC DNA]</scope>
    <source>
        <strain evidence="3 4">17J27-24</strain>
    </source>
</reference>
<dbReference type="SUPFAM" id="SSF55154">
    <property type="entry name" value="CYTH-like phosphatases"/>
    <property type="match status" value="1"/>
</dbReference>
<comment type="caution">
    <text evidence="3">The sequence shown here is derived from an EMBL/GenBank/DDBJ whole genome shotgun (WGS) entry which is preliminary data.</text>
</comment>
<evidence type="ECO:0000313" key="4">
    <source>
        <dbReference type="Proteomes" id="UP000298213"/>
    </source>
</evidence>
<dbReference type="PANTHER" id="PTHR39569">
    <property type="entry name" value="INORGANIC TRIPHOSPHATASE"/>
    <property type="match status" value="1"/>
</dbReference>
<evidence type="ECO:0000313" key="3">
    <source>
        <dbReference type="EMBL" id="TFI60194.1"/>
    </source>
</evidence>
<gene>
    <name evidence="3" type="ORF">E2493_00310</name>
</gene>
<dbReference type="RefSeq" id="WP_135082554.1">
    <property type="nucleotide sequence ID" value="NZ_SPDV01000001.1"/>
</dbReference>
<dbReference type="Gene3D" id="2.40.320.10">
    <property type="entry name" value="Hypothetical Protein Pfu-838710-001"/>
    <property type="match status" value="1"/>
</dbReference>
<dbReference type="Gene3D" id="1.40.20.10">
    <property type="entry name" value="CHAD domain"/>
    <property type="match status" value="1"/>
</dbReference>
<protein>
    <submittedName>
        <fullName evidence="3">CYTH and CHAD domain-containing protein</fullName>
    </submittedName>
</protein>
<dbReference type="EMBL" id="SPDV01000001">
    <property type="protein sequence ID" value="TFI60194.1"/>
    <property type="molecule type" value="Genomic_DNA"/>
</dbReference>
<dbReference type="InterPro" id="IPR023577">
    <property type="entry name" value="CYTH_domain"/>
</dbReference>
<sequence>MNGSEEIELKLELPVDAVDRLRGLSLLGPPDEGPRTQVSTYFDTPAGHVRKAGYSLRVRRKGRSFVQTVKEKGKETGGFSARGEWERRIAGPGLDLEALGETPVARLVARKKVRNALAIASETDVQRTTWLVRRDGTAIELILDVGEVRAGARRDTVCEIELELKSGERGMLFDLAREIGAEIPLRLGVLSKSERGFELTKRRPRIHKAEAPQIAPEASIADAFAAVVQSCLRHFRRNESLVAEARDSEAVHQLRVATRRLRSAFSLFEPVLAGPEQDVLRGDLSRLSDLIGRARDLDVTIAALRRRSAGSVPRGELPRLKRARTDACDELLACLRSDDLPRLFLDVAAWAEAGRWREHPRASRSIEAFAEERLGRLWRKVRSKGQTPGDLSPEERHRLRIRAKKLRYAAEFFGGLSLGGDRRRWKHFLHALEALQESLGRLNDAETLRTISPAASVEVDSPRLLREADESLAALRKIGPYWR</sequence>
<organism evidence="3 4">
    <name type="scientific">Sphingomonas parva</name>
    <dbReference type="NCBI Taxonomy" id="2555898"/>
    <lineage>
        <taxon>Bacteria</taxon>
        <taxon>Pseudomonadati</taxon>
        <taxon>Pseudomonadota</taxon>
        <taxon>Alphaproteobacteria</taxon>
        <taxon>Sphingomonadales</taxon>
        <taxon>Sphingomonadaceae</taxon>
        <taxon>Sphingomonas</taxon>
    </lineage>
</organism>